<organism evidence="5 6">
    <name type="scientific">Prorocentrum cordatum</name>
    <dbReference type="NCBI Taxonomy" id="2364126"/>
    <lineage>
        <taxon>Eukaryota</taxon>
        <taxon>Sar</taxon>
        <taxon>Alveolata</taxon>
        <taxon>Dinophyceae</taxon>
        <taxon>Prorocentrales</taxon>
        <taxon>Prorocentraceae</taxon>
        <taxon>Prorocentrum</taxon>
    </lineage>
</organism>
<keyword evidence="1" id="KW-0862">Zinc</keyword>
<keyword evidence="1" id="KW-0479">Metal-binding</keyword>
<accession>A0ABN9Q0B8</accession>
<evidence type="ECO:0000256" key="1">
    <source>
        <dbReference type="PROSITE-ProRule" id="PRU00723"/>
    </source>
</evidence>
<keyword evidence="6" id="KW-1185">Reference proteome</keyword>
<keyword evidence="2" id="KW-0175">Coiled coil</keyword>
<evidence type="ECO:0000259" key="4">
    <source>
        <dbReference type="PROSITE" id="PS50103"/>
    </source>
</evidence>
<protein>
    <recommendedName>
        <fullName evidence="4">C3H1-type domain-containing protein</fullName>
    </recommendedName>
</protein>
<gene>
    <name evidence="5" type="ORF">PCOR1329_LOCUS6728</name>
</gene>
<feature type="region of interest" description="Disordered" evidence="3">
    <location>
        <begin position="186"/>
        <end position="224"/>
    </location>
</feature>
<evidence type="ECO:0000256" key="3">
    <source>
        <dbReference type="SAM" id="MobiDB-lite"/>
    </source>
</evidence>
<proteinExistence type="predicted"/>
<evidence type="ECO:0000313" key="6">
    <source>
        <dbReference type="Proteomes" id="UP001189429"/>
    </source>
</evidence>
<feature type="coiled-coil region" evidence="2">
    <location>
        <begin position="313"/>
        <end position="347"/>
    </location>
</feature>
<keyword evidence="1" id="KW-0863">Zinc-finger</keyword>
<feature type="compositionally biased region" description="Basic and acidic residues" evidence="3">
    <location>
        <begin position="640"/>
        <end position="651"/>
    </location>
</feature>
<dbReference type="PROSITE" id="PS50103">
    <property type="entry name" value="ZF_C3H1"/>
    <property type="match status" value="1"/>
</dbReference>
<evidence type="ECO:0000313" key="5">
    <source>
        <dbReference type="EMBL" id="CAK0797726.1"/>
    </source>
</evidence>
<dbReference type="Proteomes" id="UP001189429">
    <property type="component" value="Unassembled WGS sequence"/>
</dbReference>
<feature type="domain" description="C3H1-type" evidence="4">
    <location>
        <begin position="657"/>
        <end position="685"/>
    </location>
</feature>
<feature type="region of interest" description="Disordered" evidence="3">
    <location>
        <begin position="613"/>
        <end position="652"/>
    </location>
</feature>
<name>A0ABN9Q0B8_9DINO</name>
<reference evidence="5" key="1">
    <citation type="submission" date="2023-10" db="EMBL/GenBank/DDBJ databases">
        <authorList>
            <person name="Chen Y."/>
            <person name="Shah S."/>
            <person name="Dougan E. K."/>
            <person name="Thang M."/>
            <person name="Chan C."/>
        </authorList>
    </citation>
    <scope>NUCLEOTIDE SEQUENCE [LARGE SCALE GENOMIC DNA]</scope>
</reference>
<sequence>MAGGGGGSRGTWVIQTCRACSDIMTGPSITCGSCATAVHAHCATRRMGQVVCTLCAQELDFQIQNHRLQSRIHTENVGLGRIMGASGQFAGQAFGAVASGAVGGAARLVSGCASGAVAAFQGMRAVETPSATLAGPTRPRQLEEYDISDAGSGAASAQDSDMKQMLVEVRATMKVEMARLRSENERLRAAGSSAGQDGGYATPSLDVDPSAVDAAGDDAHHDDAVGRNIEGEYDVDWSTHAPLGAEQSGEVNDIRLAGAGRSGVGHAGSPIITTSPEHIEQTVVHELANPPGLGACPAGGGTTVATGTLDKEVLEARMAMDMAEEDLEALEADLEDQAGQAELVQAVSEAIRIFREDVVEERDVMLETTLAKLKAADFAPLVWKGPVAAKPGVLEHWVQRLTLDLGGMHHLIERYWQRVLFHVSEAYASYLRHGPLDRPAIRPARPQDVIVHVQDSVNFHSCELRLRGFLLAVMPACVKENCLSTRQTSTTDIMFAAFVDAGPGTGPDKKHTLDSVSRGREVGFRQCYHELQAWKFAATRLATLGVAAPDASVQLTALKTIASKLVEHDQEVKHRCYGFLVTRGLSGGVASQAQVNELWRYLSAEAREFADAAAPKDDPAAKLALRHPSKGDPKGASPKSDPKGGEAKADAGKNGYQQNLKVCTFFSTPGGCSKGKQCTWHHPRFDGCRYSCGDPQ</sequence>
<dbReference type="EMBL" id="CAUYUJ010001803">
    <property type="protein sequence ID" value="CAK0797726.1"/>
    <property type="molecule type" value="Genomic_DNA"/>
</dbReference>
<comment type="caution">
    <text evidence="5">The sequence shown here is derived from an EMBL/GenBank/DDBJ whole genome shotgun (WGS) entry which is preliminary data.</text>
</comment>
<feature type="zinc finger region" description="C3H1-type" evidence="1">
    <location>
        <begin position="657"/>
        <end position="685"/>
    </location>
</feature>
<evidence type="ECO:0000256" key="2">
    <source>
        <dbReference type="SAM" id="Coils"/>
    </source>
</evidence>
<dbReference type="InterPro" id="IPR000571">
    <property type="entry name" value="Znf_CCCH"/>
</dbReference>